<accession>A0A561EC16</accession>
<evidence type="ECO:0000259" key="1">
    <source>
        <dbReference type="Pfam" id="PF09995"/>
    </source>
</evidence>
<sequence>MSLTPSLPTPLRAVHDKVRHRAAIELRQRVAGDDARRRADGIWGKEGERWFTPQDPIWRVHLDASMFVGGIRALLLQSLHPLAMAGVDEHSTYRDDPWGRLQQTSNFISTTTFGTIPDAERLLARIRGIHRRVNGTFEGRPYRADDPVLLRWVHLAEADSFLRCFQQYGGGRLTPAEADTYVAQIGSVSSRLGFEAAPTTVAELDEALSAYRPQLQSTPAARAALRFILLDPPLAWTARPGYLSLVAGAIGTLPAYARSMLGIRLPPGGTTTLRAVGSVGAGGVRWMLSDPQVQDDRRVNQALETFPPQ</sequence>
<dbReference type="Pfam" id="PF09995">
    <property type="entry name" value="MPAB_Lcp_cat"/>
    <property type="match status" value="1"/>
</dbReference>
<dbReference type="RefSeq" id="WP_170226448.1">
    <property type="nucleotide sequence ID" value="NZ_VIVQ01000001.1"/>
</dbReference>
<evidence type="ECO:0000313" key="3">
    <source>
        <dbReference type="Proteomes" id="UP000318297"/>
    </source>
</evidence>
<keyword evidence="3" id="KW-1185">Reference proteome</keyword>
<proteinExistence type="predicted"/>
<evidence type="ECO:0000313" key="2">
    <source>
        <dbReference type="EMBL" id="TWE13151.1"/>
    </source>
</evidence>
<dbReference type="GO" id="GO:0016491">
    <property type="term" value="F:oxidoreductase activity"/>
    <property type="evidence" value="ECO:0007669"/>
    <property type="project" value="InterPro"/>
</dbReference>
<reference evidence="2 3" key="1">
    <citation type="submission" date="2019-06" db="EMBL/GenBank/DDBJ databases">
        <title>Sequencing the genomes of 1000 actinobacteria strains.</title>
        <authorList>
            <person name="Klenk H.-P."/>
        </authorList>
    </citation>
    <scope>NUCLEOTIDE SEQUENCE [LARGE SCALE GENOMIC DNA]</scope>
    <source>
        <strain evidence="2 3">DSM 19560</strain>
    </source>
</reference>
<dbReference type="EMBL" id="VIVQ01000001">
    <property type="protein sequence ID" value="TWE13151.1"/>
    <property type="molecule type" value="Genomic_DNA"/>
</dbReference>
<feature type="domain" description="ER-bound oxygenase mpaB/mpaB'/Rubber oxygenase catalytic" evidence="1">
    <location>
        <begin position="58"/>
        <end position="276"/>
    </location>
</feature>
<name>A0A561EC16_9MICO</name>
<dbReference type="Proteomes" id="UP000318297">
    <property type="component" value="Unassembled WGS sequence"/>
</dbReference>
<dbReference type="AlphaFoldDB" id="A0A561EC16"/>
<dbReference type="InterPro" id="IPR018713">
    <property type="entry name" value="MPAB/Lcp_cat_dom"/>
</dbReference>
<comment type="caution">
    <text evidence="2">The sequence shown here is derived from an EMBL/GenBank/DDBJ whole genome shotgun (WGS) entry which is preliminary data.</text>
</comment>
<dbReference type="PANTHER" id="PTHR36151">
    <property type="entry name" value="BLR2777 PROTEIN"/>
    <property type="match status" value="1"/>
</dbReference>
<organism evidence="2 3">
    <name type="scientific">Rudaeicoccus suwonensis</name>
    <dbReference type="NCBI Taxonomy" id="657409"/>
    <lineage>
        <taxon>Bacteria</taxon>
        <taxon>Bacillati</taxon>
        <taxon>Actinomycetota</taxon>
        <taxon>Actinomycetes</taxon>
        <taxon>Micrococcales</taxon>
        <taxon>Dermacoccaceae</taxon>
        <taxon>Rudaeicoccus</taxon>
    </lineage>
</organism>
<dbReference type="PANTHER" id="PTHR36151:SF3">
    <property type="entry name" value="ER-BOUND OXYGENASE MPAB_MPAB'_RUBBER OXYGENASE CATALYTIC DOMAIN-CONTAINING PROTEIN"/>
    <property type="match status" value="1"/>
</dbReference>
<gene>
    <name evidence="2" type="ORF">BKA23_1980</name>
</gene>
<protein>
    <submittedName>
        <fullName evidence="2">Uncharacterized protein (DUF2236 family)</fullName>
    </submittedName>
</protein>